<sequence>MPQHTLLVAALAVALAAPLSAAAETTAEASTLAAVRVTGSNIKRADTEASNPVQVIGRQQLEQTGKATVADVLRSISANTGNASNETTNNGWASGSAGIGLRGLSQKNTLVLLNGRRLANYGFPAGGLSDTFVDLNALPLVAVERIEVLKDGASAVYGSDAVAGVVNIITRQNFEGAEIGGSFGGADQGGLHEQNLKFVGGLGDIDKDGYNILFSLQAYNRERLDQDERNLTKSGIYSDQPGGRWNGWSAKGARYLVNGTSVPMLDANGNCPTGTTRVASAPIDGLAGDTCGFNQAPYTTLIPSTKRYQAYANGTFRLGDNVEAFGEVLYSQIKSAAWFGSSPFFTLESGRFALNAQTGLAEPVSSSLPASSPYNPYGRAIPIEYTFFDLGGTIKTNRSTAYRGVFGLRGNTEKWDWEVAAFGARSSERETVSGGFANRWALANALATGSYNLLNPAATPQSVRDSINIATLRPAESVLQGIDAKISGSLGHTWAGDIGFAAGAEWRREKLDSNNPWQIDAGLQVRPAIAEVHGERKVSAAYAEVNVPLASTLELSAAARADHYDDFGDAFSPKLGLRWQPLDFLLVRASASKGFRAPSLSENSNSTSIAYGSVVDPRDPDVPGSRQNPTFFTVGNSDLKPERTKSVNFGVVLSPWANTNLSIDYYRIQLDNLVGTNNTQTLVNDNVAGAVQRDERGKLQAVYNRYQNLSELKTSGIDVELRQRIPTTAFGDFTVTSAYTHVRDYRRPTVVGGPLVDYAGSNLGATLPKNKATTTLDWKYSDYTAAVTWYYTSGYDQKASTAAAAVQSRVDAYNQFDLYLGYSGIENLTVYAKVQNLGDKTPPYDASFPGIRAPTTCVAATSRWASITASDPPAATGHPVWPAVLPCSWGVTVSFHRRAVFPLLLAVATAVSLPSAVHAQSAYFFPQTTDAAAFDTAIPTPEQFLGYPIGSRYTRHDQLVAYFQELAKHSDRISVREIGRSYEGRPLLIATVTAAGNHARLEQIRQQHATLVDPAQPRSAAGDSPVVVWLGYSVHGNETSSGEAAMLTAYYLVANRSAETQQWLQQAVVLFDPAQNPDGRDRAANWHNAWASDPASADPADKEHVEPFPQGRTNHYFTDLNRDWLALTQQDSRPKVAQFHQWYPNVQIDFHEMGKDSTYYFEPSPKSMHSPLIPAASYEFNKTLAKYHAQALDALGSLYYTGENFDNFSPVYGSTYPDFHGAVGVTVEQASSRGRVQESVNGLLTFPFTIRNQVATGLGTVRGAVTERSALFDLQKSFFQSALKQAAQQPVKSFVFGDAHDPALTRRLLELLLLHRIEVHALDRAVTVDGQRFEAGNAYVVPVQQAQFRLVHSIFAETPPIKGDVFYGSTSYAIAPAYGVAAAGSRSRIDGGARVLEVPAAQGGVIGGEAGFAYVIDWRDYNAGRALAGLQAKGLSTRATFQPFTASTAQGDVAFAGGSIVVPVAGQPLQGAALQEAVAAAARAAGVQVHALASGRSRDGIDLGSDGVKALRKPAVALVMGEGVAATEIGSAWFLLDQQLRLPASKLDPQQLGKVSLDRYTTIVLSGGTYTGINATAVAALKRWIQAGGSLVTYGSASKWAIEQKLAEGEKLGKEEDAGDTARRAFGDQRDIAAIERVSGNILSADVDPSHPLAFGVPRRQLAINKENTVILQPSTNGFSTVVRIDDTPRVNGYLSERNRSRVAGSAWLLVSAQGQGNVILFADDPAHRKYWHGTDRLLINAIFFGNLVNPSKARG</sequence>
<evidence type="ECO:0000256" key="8">
    <source>
        <dbReference type="PROSITE-ProRule" id="PRU01379"/>
    </source>
</evidence>
<dbReference type="InterPro" id="IPR000531">
    <property type="entry name" value="Beta-barrel_TonB"/>
</dbReference>
<evidence type="ECO:0000256" key="9">
    <source>
        <dbReference type="SAM" id="MobiDB-lite"/>
    </source>
</evidence>
<dbReference type="PROSITE" id="PS52016">
    <property type="entry name" value="TONB_DEPENDENT_REC_3"/>
    <property type="match status" value="1"/>
</dbReference>
<keyword evidence="4" id="KW-0812">Transmembrane</keyword>
<organism evidence="12">
    <name type="scientific">Knufia peltigerae</name>
    <dbReference type="NCBI Taxonomy" id="1002370"/>
    <lineage>
        <taxon>Eukaryota</taxon>
        <taxon>Fungi</taxon>
        <taxon>Dikarya</taxon>
        <taxon>Ascomycota</taxon>
        <taxon>Pezizomycotina</taxon>
        <taxon>Eurotiomycetes</taxon>
        <taxon>Chaetothyriomycetidae</taxon>
        <taxon>Chaetothyriales</taxon>
        <taxon>Trichomeriaceae</taxon>
        <taxon>Knufia</taxon>
    </lineage>
</organism>
<dbReference type="Gene3D" id="2.40.170.20">
    <property type="entry name" value="TonB-dependent receptor, beta-barrel domain"/>
    <property type="match status" value="1"/>
</dbReference>
<keyword evidence="6" id="KW-0472">Membrane</keyword>
<dbReference type="InterPro" id="IPR037066">
    <property type="entry name" value="Plug_dom_sf"/>
</dbReference>
<dbReference type="CDD" id="cd01347">
    <property type="entry name" value="ligand_gated_channel"/>
    <property type="match status" value="1"/>
</dbReference>
<protein>
    <recommendedName>
        <fullName evidence="11">Peptidase M14 domain-containing protein</fullName>
    </recommendedName>
</protein>
<evidence type="ECO:0000256" key="4">
    <source>
        <dbReference type="ARBA" id="ARBA00022692"/>
    </source>
</evidence>
<dbReference type="PROSITE" id="PS52035">
    <property type="entry name" value="PEPTIDASE_M14"/>
    <property type="match status" value="1"/>
</dbReference>
<evidence type="ECO:0000313" key="12">
    <source>
        <dbReference type="EMBL" id="KAJ9617897.1"/>
    </source>
</evidence>
<dbReference type="InterPro" id="IPR012910">
    <property type="entry name" value="Plug_dom"/>
</dbReference>
<dbReference type="SUPFAM" id="SSF56935">
    <property type="entry name" value="Porins"/>
    <property type="match status" value="1"/>
</dbReference>
<dbReference type="SUPFAM" id="SSF53187">
    <property type="entry name" value="Zn-dependent exopeptidases"/>
    <property type="match status" value="1"/>
</dbReference>
<feature type="active site" description="Proton donor/acceptor" evidence="8">
    <location>
        <position position="1228"/>
    </location>
</feature>
<evidence type="ECO:0000256" key="6">
    <source>
        <dbReference type="ARBA" id="ARBA00023136"/>
    </source>
</evidence>
<dbReference type="PANTHER" id="PTHR47234">
    <property type="match status" value="1"/>
</dbReference>
<evidence type="ECO:0000256" key="7">
    <source>
        <dbReference type="ARBA" id="ARBA00023237"/>
    </source>
</evidence>
<dbReference type="InterPro" id="IPR029062">
    <property type="entry name" value="Class_I_gatase-like"/>
</dbReference>
<dbReference type="SMART" id="SM00631">
    <property type="entry name" value="Zn_pept"/>
    <property type="match status" value="1"/>
</dbReference>
<feature type="chain" id="PRO_5041434188" description="Peptidase M14 domain-containing protein" evidence="10">
    <location>
        <begin position="23"/>
        <end position="1756"/>
    </location>
</feature>
<comment type="similarity">
    <text evidence="2 8">Belongs to the peptidase M14 family.</text>
</comment>
<dbReference type="Gene3D" id="2.170.130.10">
    <property type="entry name" value="TonB-dependent receptor, plug domain"/>
    <property type="match status" value="1"/>
</dbReference>
<name>A0AA39CQ67_9EURO</name>
<dbReference type="SUPFAM" id="SSF52317">
    <property type="entry name" value="Class I glutamine amidotransferase-like"/>
    <property type="match status" value="1"/>
</dbReference>
<proteinExistence type="inferred from homology"/>
<evidence type="ECO:0000256" key="1">
    <source>
        <dbReference type="ARBA" id="ARBA00004571"/>
    </source>
</evidence>
<accession>A0AA39CQ67</accession>
<feature type="region of interest" description="Disordered" evidence="9">
    <location>
        <begin position="1093"/>
        <end position="1112"/>
    </location>
</feature>
<evidence type="ECO:0000256" key="10">
    <source>
        <dbReference type="SAM" id="SignalP"/>
    </source>
</evidence>
<evidence type="ECO:0000256" key="5">
    <source>
        <dbReference type="ARBA" id="ARBA00023077"/>
    </source>
</evidence>
<keyword evidence="3" id="KW-0813">Transport</keyword>
<dbReference type="Gene3D" id="3.40.630.10">
    <property type="entry name" value="Zn peptidases"/>
    <property type="match status" value="1"/>
</dbReference>
<dbReference type="InterPro" id="IPR036942">
    <property type="entry name" value="Beta-barrel_TonB_sf"/>
</dbReference>
<dbReference type="GO" id="GO:0004181">
    <property type="term" value="F:metallocarboxypeptidase activity"/>
    <property type="evidence" value="ECO:0007669"/>
    <property type="project" value="InterPro"/>
</dbReference>
<comment type="subcellular location">
    <subcellularLocation>
        <location evidence="1">Cell outer membrane</location>
        <topology evidence="1">Multi-pass membrane protein</topology>
    </subcellularLocation>
</comment>
<feature type="signal peptide" evidence="10">
    <location>
        <begin position="1"/>
        <end position="22"/>
    </location>
</feature>
<evidence type="ECO:0000256" key="3">
    <source>
        <dbReference type="ARBA" id="ARBA00022448"/>
    </source>
</evidence>
<dbReference type="GO" id="GO:0008270">
    <property type="term" value="F:zinc ion binding"/>
    <property type="evidence" value="ECO:0007669"/>
    <property type="project" value="InterPro"/>
</dbReference>
<evidence type="ECO:0000256" key="2">
    <source>
        <dbReference type="ARBA" id="ARBA00005988"/>
    </source>
</evidence>
<dbReference type="Pfam" id="PF00246">
    <property type="entry name" value="Peptidase_M14"/>
    <property type="match status" value="1"/>
</dbReference>
<dbReference type="EMBL" id="JAPDRN010000149">
    <property type="protein sequence ID" value="KAJ9617897.1"/>
    <property type="molecule type" value="Genomic_DNA"/>
</dbReference>
<dbReference type="InterPro" id="IPR039426">
    <property type="entry name" value="TonB-dep_rcpt-like"/>
</dbReference>
<reference evidence="12" key="1">
    <citation type="submission" date="2022-10" db="EMBL/GenBank/DDBJ databases">
        <title>Culturing micro-colonial fungi from biological soil crusts in the Mojave desert and describing Neophaeococcomyces mojavensis, and introducing the new genera and species Taxawa tesnikishii.</title>
        <authorList>
            <person name="Kurbessoian T."/>
            <person name="Stajich J.E."/>
        </authorList>
    </citation>
    <scope>NUCLEOTIDE SEQUENCE</scope>
    <source>
        <strain evidence="12">TK_35</strain>
    </source>
</reference>
<dbReference type="InterPro" id="IPR000834">
    <property type="entry name" value="Peptidase_M14"/>
</dbReference>
<keyword evidence="10" id="KW-0732">Signal</keyword>
<dbReference type="Pfam" id="PF07715">
    <property type="entry name" value="Plug"/>
    <property type="match status" value="1"/>
</dbReference>
<evidence type="ECO:0000259" key="11">
    <source>
        <dbReference type="PROSITE" id="PS52035"/>
    </source>
</evidence>
<comment type="caution">
    <text evidence="12">The sequence shown here is derived from an EMBL/GenBank/DDBJ whole genome shotgun (WGS) entry which is preliminary data.</text>
</comment>
<feature type="domain" description="Peptidase M14" evidence="11">
    <location>
        <begin position="952"/>
        <end position="1250"/>
    </location>
</feature>
<dbReference type="Pfam" id="PF00593">
    <property type="entry name" value="TonB_dep_Rec_b-barrel"/>
    <property type="match status" value="1"/>
</dbReference>
<keyword evidence="5" id="KW-0798">TonB box</keyword>
<dbReference type="PANTHER" id="PTHR47234:SF2">
    <property type="entry name" value="TONB-DEPENDENT RECEPTOR"/>
    <property type="match status" value="1"/>
</dbReference>
<keyword evidence="7" id="KW-0998">Cell outer membrane</keyword>
<dbReference type="GO" id="GO:0006508">
    <property type="term" value="P:proteolysis"/>
    <property type="evidence" value="ECO:0007669"/>
    <property type="project" value="InterPro"/>
</dbReference>
<gene>
    <name evidence="12" type="ORF">H2204_013277</name>
</gene>